<reference evidence="2 3" key="1">
    <citation type="submission" date="2023-02" db="EMBL/GenBank/DDBJ databases">
        <title>LHISI_Scaffold_Assembly.</title>
        <authorList>
            <person name="Stuart O.P."/>
            <person name="Cleave R."/>
            <person name="Magrath M.J.L."/>
            <person name="Mikheyev A.S."/>
        </authorList>
    </citation>
    <scope>NUCLEOTIDE SEQUENCE [LARGE SCALE GENOMIC DNA]</scope>
    <source>
        <strain evidence="2">Daus_M_001</strain>
        <tissue evidence="2">Leg muscle</tissue>
    </source>
</reference>
<sequence>MTTDIKLDSLHVVVNRKQGLDYSETFSSVVSLNTLRFLIAYAENFEDEQGSVVKLKKSLYGLKQVPRAWNKRCVDFLKAHGLHQLITDKSVFNNKIDEFMMKLNTEFEVRITDNPEIIVGLEIENARGFINIYQESYMDQLLTPAVSGTDNSEDCNGMEGVNFPYREAVGCLLYLLNRSRPDITYAVNMASRKMENLTVHDVKKLKRIFRYLQGTKNLGLRYSANLNTSLIDAYSDADYAGDELSHRSTSGYVILYMGSPVA</sequence>
<dbReference type="PANTHER" id="PTHR11439">
    <property type="entry name" value="GAG-POL-RELATED RETROTRANSPOSON"/>
    <property type="match status" value="1"/>
</dbReference>
<comment type="caution">
    <text evidence="2">The sequence shown here is derived from an EMBL/GenBank/DDBJ whole genome shotgun (WGS) entry which is preliminary data.</text>
</comment>
<evidence type="ECO:0000313" key="3">
    <source>
        <dbReference type="Proteomes" id="UP001159363"/>
    </source>
</evidence>
<dbReference type="EMBL" id="JARBHB010000001">
    <property type="protein sequence ID" value="KAJ8896369.1"/>
    <property type="molecule type" value="Genomic_DNA"/>
</dbReference>
<accession>A0ABQ9IIB0</accession>
<dbReference type="Proteomes" id="UP001159363">
    <property type="component" value="Chromosome 1"/>
</dbReference>
<evidence type="ECO:0000313" key="2">
    <source>
        <dbReference type="EMBL" id="KAJ8896369.1"/>
    </source>
</evidence>
<proteinExistence type="predicted"/>
<dbReference type="PANTHER" id="PTHR11439:SF467">
    <property type="entry name" value="INTEGRASE CATALYTIC DOMAIN-CONTAINING PROTEIN"/>
    <property type="match status" value="1"/>
</dbReference>
<name>A0ABQ9IIB0_9NEOP</name>
<keyword evidence="3" id="KW-1185">Reference proteome</keyword>
<gene>
    <name evidence="2" type="ORF">PR048_001713</name>
</gene>
<protein>
    <recommendedName>
        <fullName evidence="1">Reverse transcriptase Ty1/copia-type domain-containing protein</fullName>
    </recommendedName>
</protein>
<dbReference type="Pfam" id="PF07727">
    <property type="entry name" value="RVT_2"/>
    <property type="match status" value="1"/>
</dbReference>
<evidence type="ECO:0000259" key="1">
    <source>
        <dbReference type="Pfam" id="PF07727"/>
    </source>
</evidence>
<feature type="domain" description="Reverse transcriptase Ty1/copia-type" evidence="1">
    <location>
        <begin position="45"/>
        <end position="92"/>
    </location>
</feature>
<dbReference type="InterPro" id="IPR013103">
    <property type="entry name" value="RVT_2"/>
</dbReference>
<organism evidence="2 3">
    <name type="scientific">Dryococelus australis</name>
    <dbReference type="NCBI Taxonomy" id="614101"/>
    <lineage>
        <taxon>Eukaryota</taxon>
        <taxon>Metazoa</taxon>
        <taxon>Ecdysozoa</taxon>
        <taxon>Arthropoda</taxon>
        <taxon>Hexapoda</taxon>
        <taxon>Insecta</taxon>
        <taxon>Pterygota</taxon>
        <taxon>Neoptera</taxon>
        <taxon>Polyneoptera</taxon>
        <taxon>Phasmatodea</taxon>
        <taxon>Verophasmatodea</taxon>
        <taxon>Anareolatae</taxon>
        <taxon>Phasmatidae</taxon>
        <taxon>Eurycanthinae</taxon>
        <taxon>Dryococelus</taxon>
    </lineage>
</organism>